<proteinExistence type="predicted"/>
<dbReference type="AlphaFoldDB" id="A0A844QHK0"/>
<dbReference type="Pfam" id="PF16998">
    <property type="entry name" value="17kDa_Anti_2"/>
    <property type="match status" value="1"/>
</dbReference>
<feature type="domain" description="Surface antigen" evidence="1">
    <location>
        <begin position="47"/>
        <end position="154"/>
    </location>
</feature>
<dbReference type="Proteomes" id="UP000463224">
    <property type="component" value="Unassembled WGS sequence"/>
</dbReference>
<protein>
    <recommendedName>
        <fullName evidence="1">Surface antigen domain-containing protein</fullName>
    </recommendedName>
</protein>
<sequence>MSRRVQASRRILRQRIGCASGVKLVLLPLVVALGGCVSSGFGLGDDGPDRTIVTSAVAPSPAAAVDTETRSDEATIRNAVTSANLETLAGGALSWANAETGSRGEVATIVEFERDGVRCRRFRVSRESFQGVALFTGETCLTPGAGWWTRAFEPV</sequence>
<keyword evidence="3" id="KW-1185">Reference proteome</keyword>
<dbReference type="InterPro" id="IPR032635">
    <property type="entry name" value="Anti_2"/>
</dbReference>
<evidence type="ECO:0000313" key="3">
    <source>
        <dbReference type="Proteomes" id="UP000463224"/>
    </source>
</evidence>
<organism evidence="2 3">
    <name type="scientific">Nitratireductor arenosus</name>
    <dbReference type="NCBI Taxonomy" id="2682096"/>
    <lineage>
        <taxon>Bacteria</taxon>
        <taxon>Pseudomonadati</taxon>
        <taxon>Pseudomonadota</taxon>
        <taxon>Alphaproteobacteria</taxon>
        <taxon>Hyphomicrobiales</taxon>
        <taxon>Phyllobacteriaceae</taxon>
        <taxon>Nitratireductor</taxon>
    </lineage>
</organism>
<reference evidence="2 3" key="1">
    <citation type="submission" date="2019-12" db="EMBL/GenBank/DDBJ databases">
        <title>Nitratireductor arenosus sp. nov., Isolated from sea sand, Jeju island, South Korea.</title>
        <authorList>
            <person name="Kim W."/>
        </authorList>
    </citation>
    <scope>NUCLEOTIDE SEQUENCE [LARGE SCALE GENOMIC DNA]</scope>
    <source>
        <strain evidence="2 3">CAU 1489</strain>
    </source>
</reference>
<accession>A0A844QHK0</accession>
<evidence type="ECO:0000259" key="1">
    <source>
        <dbReference type="Pfam" id="PF16998"/>
    </source>
</evidence>
<comment type="caution">
    <text evidence="2">The sequence shown here is derived from an EMBL/GenBank/DDBJ whole genome shotgun (WGS) entry which is preliminary data.</text>
</comment>
<name>A0A844QHK0_9HYPH</name>
<dbReference type="EMBL" id="WPHG01000003">
    <property type="protein sequence ID" value="MVA98775.1"/>
    <property type="molecule type" value="Genomic_DNA"/>
</dbReference>
<gene>
    <name evidence="2" type="ORF">GN330_16125</name>
</gene>
<evidence type="ECO:0000313" key="2">
    <source>
        <dbReference type="EMBL" id="MVA98775.1"/>
    </source>
</evidence>